<evidence type="ECO:0000313" key="2">
    <source>
        <dbReference type="EnsemblMetazoa" id="HelroP166923"/>
    </source>
</evidence>
<evidence type="ECO:0000313" key="3">
    <source>
        <dbReference type="Proteomes" id="UP000015101"/>
    </source>
</evidence>
<proteinExistence type="predicted"/>
<dbReference type="CTD" id="20201715"/>
<gene>
    <name evidence="2" type="primary">20201715</name>
    <name evidence="1" type="ORF">HELRODRAFT_166923</name>
</gene>
<reference evidence="2" key="3">
    <citation type="submission" date="2015-06" db="UniProtKB">
        <authorList>
            <consortium name="EnsemblMetazoa"/>
        </authorList>
    </citation>
    <scope>IDENTIFICATION</scope>
</reference>
<organism evidence="2 3">
    <name type="scientific">Helobdella robusta</name>
    <name type="common">Californian leech</name>
    <dbReference type="NCBI Taxonomy" id="6412"/>
    <lineage>
        <taxon>Eukaryota</taxon>
        <taxon>Metazoa</taxon>
        <taxon>Spiralia</taxon>
        <taxon>Lophotrochozoa</taxon>
        <taxon>Annelida</taxon>
        <taxon>Clitellata</taxon>
        <taxon>Hirudinea</taxon>
        <taxon>Rhynchobdellida</taxon>
        <taxon>Glossiphoniidae</taxon>
        <taxon>Helobdella</taxon>
    </lineage>
</organism>
<dbReference type="HOGENOM" id="CLU_1327657_0_0_1"/>
<dbReference type="GeneID" id="20201715"/>
<protein>
    <recommendedName>
        <fullName evidence="4">SAP domain-containing protein</fullName>
    </recommendedName>
</protein>
<dbReference type="EMBL" id="AMQM01002599">
    <property type="status" value="NOT_ANNOTATED_CDS"/>
    <property type="molecule type" value="Genomic_DNA"/>
</dbReference>
<dbReference type="KEGG" id="hro:HELRODRAFT_166923"/>
<name>T1EYR5_HELRO</name>
<dbReference type="AlphaFoldDB" id="T1EYR5"/>
<dbReference type="InParanoid" id="T1EYR5"/>
<dbReference type="Proteomes" id="UP000015101">
    <property type="component" value="Unassembled WGS sequence"/>
</dbReference>
<keyword evidence="3" id="KW-1185">Reference proteome</keyword>
<accession>T1EYR5</accession>
<reference evidence="3" key="1">
    <citation type="submission" date="2012-12" db="EMBL/GenBank/DDBJ databases">
        <authorList>
            <person name="Hellsten U."/>
            <person name="Grimwood J."/>
            <person name="Chapman J.A."/>
            <person name="Shapiro H."/>
            <person name="Aerts A."/>
            <person name="Otillar R.P."/>
            <person name="Terry A.Y."/>
            <person name="Boore J.L."/>
            <person name="Simakov O."/>
            <person name="Marletaz F."/>
            <person name="Cho S.-J."/>
            <person name="Edsinger-Gonzales E."/>
            <person name="Havlak P."/>
            <person name="Kuo D.-H."/>
            <person name="Larsson T."/>
            <person name="Lv J."/>
            <person name="Arendt D."/>
            <person name="Savage R."/>
            <person name="Osoegawa K."/>
            <person name="de Jong P."/>
            <person name="Lindberg D.R."/>
            <person name="Seaver E.C."/>
            <person name="Weisblat D.A."/>
            <person name="Putnam N.H."/>
            <person name="Grigoriev I.V."/>
            <person name="Rokhsar D.S."/>
        </authorList>
    </citation>
    <scope>NUCLEOTIDE SEQUENCE</scope>
</reference>
<dbReference type="EnsemblMetazoa" id="HelroT166923">
    <property type="protein sequence ID" value="HelroP166923"/>
    <property type="gene ID" value="HelroG166923"/>
</dbReference>
<evidence type="ECO:0008006" key="4">
    <source>
        <dbReference type="Google" id="ProtNLM"/>
    </source>
</evidence>
<reference evidence="1 3" key="2">
    <citation type="journal article" date="2013" name="Nature">
        <title>Insights into bilaterian evolution from three spiralian genomes.</title>
        <authorList>
            <person name="Simakov O."/>
            <person name="Marletaz F."/>
            <person name="Cho S.J."/>
            <person name="Edsinger-Gonzales E."/>
            <person name="Havlak P."/>
            <person name="Hellsten U."/>
            <person name="Kuo D.H."/>
            <person name="Larsson T."/>
            <person name="Lv J."/>
            <person name="Arendt D."/>
            <person name="Savage R."/>
            <person name="Osoegawa K."/>
            <person name="de Jong P."/>
            <person name="Grimwood J."/>
            <person name="Chapman J.A."/>
            <person name="Shapiro H."/>
            <person name="Aerts A."/>
            <person name="Otillar R.P."/>
            <person name="Terry A.Y."/>
            <person name="Boore J.L."/>
            <person name="Grigoriev I.V."/>
            <person name="Lindberg D.R."/>
            <person name="Seaver E.C."/>
            <person name="Weisblat D.A."/>
            <person name="Putnam N.H."/>
            <person name="Rokhsar D.S."/>
        </authorList>
    </citation>
    <scope>NUCLEOTIDE SEQUENCE</scope>
</reference>
<dbReference type="EMBL" id="KB095812">
    <property type="protein sequence ID" value="ESO11852.1"/>
    <property type="molecule type" value="Genomic_DNA"/>
</dbReference>
<sequence>MLKAIIVELRAANGKTAPNEVANENTETKLDIKTFGMPALEKLITTYLSKKLRQQNLVSKSARAVLINRLRDALIKEEIDPDEFAFPDPIKQMLKAIIVELRAANGKTAPNEVANENTETKLDIKTFGMPALEKLITTYLSKKLRQQNLVSKSARAVLINRLRDALIKEEIDPDEFAFPDPIKQMLKATSKHQNIPWKSLNHWCRCS</sequence>
<evidence type="ECO:0000313" key="1">
    <source>
        <dbReference type="EMBL" id="ESO11852.1"/>
    </source>
</evidence>
<dbReference type="RefSeq" id="XP_009010340.1">
    <property type="nucleotide sequence ID" value="XM_009012092.1"/>
</dbReference>